<sequence>MIVAISIFVSISIIALLLFYSKQHNSGFERKYQLVMDLRTVLSLCRQHRSLTHHAKVHHRLDEEVLTRVESQLMDIVQHLVTIAKFENKPLYRVLEIKVKAMINQWSEQSIAKNQMMHGKVIRHCMYLLDDVVLAWLAQAGRDDLYEEYHQNWQAILDSMESLTQLRISIQESDIGHSEERIRYYCGSILNKMNRLSVINRKVINTPQCVIALNRLNEVSEGYADFSNTNNLYSLSSEVSLAISDVYDDMLKTFAEDLYQPLDDLPPVTAESLRA</sequence>
<evidence type="ECO:0000313" key="2">
    <source>
        <dbReference type="Proteomes" id="UP000464262"/>
    </source>
</evidence>
<organism evidence="1 2">
    <name type="scientific">Vibrio astriarenae</name>
    <dbReference type="NCBI Taxonomy" id="1481923"/>
    <lineage>
        <taxon>Bacteria</taxon>
        <taxon>Pseudomonadati</taxon>
        <taxon>Pseudomonadota</taxon>
        <taxon>Gammaproteobacteria</taxon>
        <taxon>Vibrionales</taxon>
        <taxon>Vibrionaceae</taxon>
        <taxon>Vibrio</taxon>
    </lineage>
</organism>
<keyword evidence="2" id="KW-1185">Reference proteome</keyword>
<gene>
    <name evidence="1" type="ORF">GT360_10170</name>
</gene>
<dbReference type="EMBL" id="CP047475">
    <property type="protein sequence ID" value="QIA63861.1"/>
    <property type="molecule type" value="Genomic_DNA"/>
</dbReference>
<protein>
    <recommendedName>
        <fullName evidence="3">Nitrate/nitrite sensing protein domain-containing protein</fullName>
    </recommendedName>
</protein>
<dbReference type="RefSeq" id="WP_164648756.1">
    <property type="nucleotide sequence ID" value="NZ_CP047475.1"/>
</dbReference>
<evidence type="ECO:0000313" key="1">
    <source>
        <dbReference type="EMBL" id="QIA63861.1"/>
    </source>
</evidence>
<dbReference type="KEGG" id="vas:GT360_10170"/>
<proteinExistence type="predicted"/>
<dbReference type="Proteomes" id="UP000464262">
    <property type="component" value="Chromosome 1"/>
</dbReference>
<evidence type="ECO:0008006" key="3">
    <source>
        <dbReference type="Google" id="ProtNLM"/>
    </source>
</evidence>
<dbReference type="AlphaFoldDB" id="A0A7Z2T3V0"/>
<accession>A0A7Z2T3V0</accession>
<reference evidence="1 2" key="1">
    <citation type="submission" date="2020-01" db="EMBL/GenBank/DDBJ databases">
        <title>Whole genome and functional gene identification of agarase of Vibrio HN897.</title>
        <authorList>
            <person name="Liu Y."/>
            <person name="Zhao Z."/>
        </authorList>
    </citation>
    <scope>NUCLEOTIDE SEQUENCE [LARGE SCALE GENOMIC DNA]</scope>
    <source>
        <strain evidence="1 2">HN897</strain>
    </source>
</reference>
<name>A0A7Z2T3V0_9VIBR</name>